<sequence length="72" mass="8326">MDPSFSRASADQKFEFAFNSSNFSNHVLRIEIIPGPAEGKAEGEDCASISDWARHRNRRREDMKKYKGYQPF</sequence>
<protein>
    <submittedName>
        <fullName evidence="1">BTB/POZ domain-containing protein POB1</fullName>
    </submittedName>
</protein>
<name>A0A2I0VS42_9ASPA</name>
<dbReference type="EMBL" id="KZ503291">
    <property type="protein sequence ID" value="PKU66226.1"/>
    <property type="molecule type" value="Genomic_DNA"/>
</dbReference>
<dbReference type="STRING" id="906689.A0A2I0VS42"/>
<accession>A0A2I0VS42</accession>
<reference evidence="1 2" key="1">
    <citation type="journal article" date="2016" name="Sci. Rep.">
        <title>The Dendrobium catenatum Lindl. genome sequence provides insights into polysaccharide synthase, floral development and adaptive evolution.</title>
        <authorList>
            <person name="Zhang G.Q."/>
            <person name="Xu Q."/>
            <person name="Bian C."/>
            <person name="Tsai W.C."/>
            <person name="Yeh C.M."/>
            <person name="Liu K.W."/>
            <person name="Yoshida K."/>
            <person name="Zhang L.S."/>
            <person name="Chang S.B."/>
            <person name="Chen F."/>
            <person name="Shi Y."/>
            <person name="Su Y.Y."/>
            <person name="Zhang Y.Q."/>
            <person name="Chen L.J."/>
            <person name="Yin Y."/>
            <person name="Lin M."/>
            <person name="Huang H."/>
            <person name="Deng H."/>
            <person name="Wang Z.W."/>
            <person name="Zhu S.L."/>
            <person name="Zhao X."/>
            <person name="Deng C."/>
            <person name="Niu S.C."/>
            <person name="Huang J."/>
            <person name="Wang M."/>
            <person name="Liu G.H."/>
            <person name="Yang H.J."/>
            <person name="Xiao X.J."/>
            <person name="Hsiao Y.Y."/>
            <person name="Wu W.L."/>
            <person name="Chen Y.Y."/>
            <person name="Mitsuda N."/>
            <person name="Ohme-Takagi M."/>
            <person name="Luo Y.B."/>
            <person name="Van de Peer Y."/>
            <person name="Liu Z.J."/>
        </authorList>
    </citation>
    <scope>NUCLEOTIDE SEQUENCE [LARGE SCALE GENOMIC DNA]</scope>
    <source>
        <tissue evidence="1">The whole plant</tissue>
    </source>
</reference>
<keyword evidence="2" id="KW-1185">Reference proteome</keyword>
<proteinExistence type="predicted"/>
<organism evidence="1 2">
    <name type="scientific">Dendrobium catenatum</name>
    <dbReference type="NCBI Taxonomy" id="906689"/>
    <lineage>
        <taxon>Eukaryota</taxon>
        <taxon>Viridiplantae</taxon>
        <taxon>Streptophyta</taxon>
        <taxon>Embryophyta</taxon>
        <taxon>Tracheophyta</taxon>
        <taxon>Spermatophyta</taxon>
        <taxon>Magnoliopsida</taxon>
        <taxon>Liliopsida</taxon>
        <taxon>Asparagales</taxon>
        <taxon>Orchidaceae</taxon>
        <taxon>Epidendroideae</taxon>
        <taxon>Malaxideae</taxon>
        <taxon>Dendrobiinae</taxon>
        <taxon>Dendrobium</taxon>
    </lineage>
</organism>
<evidence type="ECO:0000313" key="1">
    <source>
        <dbReference type="EMBL" id="PKU66226.1"/>
    </source>
</evidence>
<evidence type="ECO:0000313" key="2">
    <source>
        <dbReference type="Proteomes" id="UP000233837"/>
    </source>
</evidence>
<reference evidence="1 2" key="2">
    <citation type="journal article" date="2017" name="Nature">
        <title>The Apostasia genome and the evolution of orchids.</title>
        <authorList>
            <person name="Zhang G.Q."/>
            <person name="Liu K.W."/>
            <person name="Li Z."/>
            <person name="Lohaus R."/>
            <person name="Hsiao Y.Y."/>
            <person name="Niu S.C."/>
            <person name="Wang J.Y."/>
            <person name="Lin Y.C."/>
            <person name="Xu Q."/>
            <person name="Chen L.J."/>
            <person name="Yoshida K."/>
            <person name="Fujiwara S."/>
            <person name="Wang Z.W."/>
            <person name="Zhang Y.Q."/>
            <person name="Mitsuda N."/>
            <person name="Wang M."/>
            <person name="Liu G.H."/>
            <person name="Pecoraro L."/>
            <person name="Huang H.X."/>
            <person name="Xiao X.J."/>
            <person name="Lin M."/>
            <person name="Wu X.Y."/>
            <person name="Wu W.L."/>
            <person name="Chen Y.Y."/>
            <person name="Chang S.B."/>
            <person name="Sakamoto S."/>
            <person name="Ohme-Takagi M."/>
            <person name="Yagi M."/>
            <person name="Zeng S.J."/>
            <person name="Shen C.Y."/>
            <person name="Yeh C.M."/>
            <person name="Luo Y.B."/>
            <person name="Tsai W.C."/>
            <person name="Van de Peer Y."/>
            <person name="Liu Z.J."/>
        </authorList>
    </citation>
    <scope>NUCLEOTIDE SEQUENCE [LARGE SCALE GENOMIC DNA]</scope>
    <source>
        <tissue evidence="1">The whole plant</tissue>
    </source>
</reference>
<gene>
    <name evidence="1" type="primary">POB1</name>
    <name evidence="1" type="ORF">MA16_Dca009600</name>
</gene>
<dbReference type="AlphaFoldDB" id="A0A2I0VS42"/>
<dbReference type="Proteomes" id="UP000233837">
    <property type="component" value="Unassembled WGS sequence"/>
</dbReference>